<reference evidence="2 3" key="1">
    <citation type="submission" date="2019-03" db="EMBL/GenBank/DDBJ databases">
        <authorList>
            <person name="Kox A.R. M."/>
        </authorList>
    </citation>
    <scope>NUCLEOTIDE SEQUENCE [LARGE SCALE GENOMIC DNA]</scope>
    <source>
        <strain evidence="2">MTUNDRAET4 annotated genome</strain>
        <plasmid evidence="3">2</plasmid>
    </source>
</reference>
<feature type="region of interest" description="Disordered" evidence="1">
    <location>
        <begin position="42"/>
        <end position="62"/>
    </location>
</feature>
<evidence type="ECO:0000313" key="2">
    <source>
        <dbReference type="EMBL" id="VFU16487.1"/>
    </source>
</evidence>
<evidence type="ECO:0000313" key="3">
    <source>
        <dbReference type="Proteomes" id="UP000294360"/>
    </source>
</evidence>
<geneLocation type="plasmid" evidence="2 3">
    <name>2</name>
</geneLocation>
<sequence length="62" mass="6532">MLANALIQQGVAILSQGGAAAADLIEGLDDAEEAMVEALATRARPSRRTAPAAIRRDNCRDR</sequence>
<feature type="compositionally biased region" description="Low complexity" evidence="1">
    <location>
        <begin position="42"/>
        <end position="53"/>
    </location>
</feature>
<protein>
    <submittedName>
        <fullName evidence="2">Uncharacterized protein</fullName>
    </submittedName>
</protein>
<name>A0A4U8Z6U8_METTU</name>
<evidence type="ECO:0000256" key="1">
    <source>
        <dbReference type="SAM" id="MobiDB-lite"/>
    </source>
</evidence>
<organism evidence="2 3">
    <name type="scientific">Methylocella tundrae</name>
    <dbReference type="NCBI Taxonomy" id="227605"/>
    <lineage>
        <taxon>Bacteria</taxon>
        <taxon>Pseudomonadati</taxon>
        <taxon>Pseudomonadota</taxon>
        <taxon>Alphaproteobacteria</taxon>
        <taxon>Hyphomicrobiales</taxon>
        <taxon>Beijerinckiaceae</taxon>
        <taxon>Methylocella</taxon>
    </lineage>
</organism>
<gene>
    <name evidence="2" type="ORF">MTUNDRAET4_0142</name>
</gene>
<accession>A0A4U8Z6U8</accession>
<dbReference type="Proteomes" id="UP000294360">
    <property type="component" value="Plasmid 2"/>
</dbReference>
<dbReference type="AlphaFoldDB" id="A0A4U8Z6U8"/>
<proteinExistence type="predicted"/>
<dbReference type="KEGG" id="mtun:MTUNDRAET4_0142.1"/>
<dbReference type="EMBL" id="LR536451">
    <property type="protein sequence ID" value="VFU16487.1"/>
    <property type="molecule type" value="Genomic_DNA"/>
</dbReference>
<keyword evidence="2" id="KW-0614">Plasmid</keyword>